<accession>A0A816FBA0</accession>
<dbReference type="OrthoDB" id="2014825at2759"/>
<dbReference type="GO" id="GO:0006487">
    <property type="term" value="P:protein N-linked glycosylation"/>
    <property type="evidence" value="ECO:0007669"/>
    <property type="project" value="TreeGrafter"/>
</dbReference>
<dbReference type="EMBL" id="CAJNOJ010001100">
    <property type="protein sequence ID" value="CAF1542432.1"/>
    <property type="molecule type" value="Genomic_DNA"/>
</dbReference>
<evidence type="ECO:0000313" key="3">
    <source>
        <dbReference type="Proteomes" id="UP000663828"/>
    </source>
</evidence>
<sequence length="499" mass="57754">MSTFRLAALVWAVIICLYVIIGFPYIVSKYFNHPETNLVKPTRKGKIRDTVLRNCTVLVRKKYVFDSHPRFPHGHQGFPSPQLNLRLLTKEQVEIKDSPKITSRREKVIKSLYGFNGERSWLKHVNSLDDDNLAPLTKFAQNVIYQHQNPHPSRCKGKRFLVVTHFENAGIGALTHFIGSALGRAIDYNRILMWDIRTNSRTTGWHYFDAGCAGNSRHDTLDCLYEPLTSCSYEHSNENNTVYTNGWDDGTDKDEPWHKFSAPSLFTQALLQYSAVPITPTAIKYWWRGQATAYILRLNELSLSKIRALRLDPLLHTGFTVDKSSKLLQNIPVPFPMPAHSFNIHVRHGDKGKEMRLIPFRQYVEEAEWFAKQNPNSYHKLAFLSSEDPSIFDEAKQITSVTFDYGLTSPNENWIWYMSKIKRLNTGPVQQLRVFQSRSDATLSWLLQLFMALECDGFVGTLNSNWNRIIDELRCIWTDKCMQPYLEVGDVVDWANYHW</sequence>
<evidence type="ECO:0000313" key="1">
    <source>
        <dbReference type="EMBL" id="CAF1542432.1"/>
    </source>
</evidence>
<reference evidence="2" key="1">
    <citation type="submission" date="2021-02" db="EMBL/GenBank/DDBJ databases">
        <authorList>
            <person name="Nowell W R."/>
        </authorList>
    </citation>
    <scope>NUCLEOTIDE SEQUENCE</scope>
</reference>
<gene>
    <name evidence="1" type="ORF">EDS130_LOCUS45419</name>
    <name evidence="2" type="ORF">XAT740_LOCUS56567</name>
</gene>
<comment type="caution">
    <text evidence="2">The sequence shown here is derived from an EMBL/GenBank/DDBJ whole genome shotgun (WGS) entry which is preliminary data.</text>
</comment>
<dbReference type="Proteomes" id="UP000663852">
    <property type="component" value="Unassembled WGS sequence"/>
</dbReference>
<dbReference type="Gene3D" id="3.40.50.11350">
    <property type="match status" value="1"/>
</dbReference>
<proteinExistence type="predicted"/>
<dbReference type="PANTHER" id="PTHR13132:SF29">
    <property type="entry name" value="ALPHA-(1,6)-FUCOSYLTRANSFERASE"/>
    <property type="match status" value="1"/>
</dbReference>
<evidence type="ECO:0000313" key="2">
    <source>
        <dbReference type="EMBL" id="CAF1659469.1"/>
    </source>
</evidence>
<name>A0A816FBA0_ADIRI</name>
<dbReference type="PANTHER" id="PTHR13132">
    <property type="entry name" value="ALPHA- 1,6 -FUCOSYLTRANSFERASE"/>
    <property type="match status" value="1"/>
</dbReference>
<dbReference type="AlphaFoldDB" id="A0A816FBA0"/>
<organism evidence="2 3">
    <name type="scientific">Adineta ricciae</name>
    <name type="common">Rotifer</name>
    <dbReference type="NCBI Taxonomy" id="249248"/>
    <lineage>
        <taxon>Eukaryota</taxon>
        <taxon>Metazoa</taxon>
        <taxon>Spiralia</taxon>
        <taxon>Gnathifera</taxon>
        <taxon>Rotifera</taxon>
        <taxon>Eurotatoria</taxon>
        <taxon>Bdelloidea</taxon>
        <taxon>Adinetida</taxon>
        <taxon>Adinetidae</taxon>
        <taxon>Adineta</taxon>
    </lineage>
</organism>
<dbReference type="Proteomes" id="UP000663828">
    <property type="component" value="Unassembled WGS sequence"/>
</dbReference>
<protein>
    <submittedName>
        <fullName evidence="2">Uncharacterized protein</fullName>
    </submittedName>
</protein>
<keyword evidence="3" id="KW-1185">Reference proteome</keyword>
<dbReference type="GO" id="GO:0046921">
    <property type="term" value="F:alpha-(1-&gt;6)-fucosyltransferase activity"/>
    <property type="evidence" value="ECO:0007669"/>
    <property type="project" value="TreeGrafter"/>
</dbReference>
<dbReference type="EMBL" id="CAJNOR010011166">
    <property type="protein sequence ID" value="CAF1659469.1"/>
    <property type="molecule type" value="Genomic_DNA"/>
</dbReference>